<evidence type="ECO:0000256" key="2">
    <source>
        <dbReference type="ARBA" id="ARBA00022679"/>
    </source>
</evidence>
<evidence type="ECO:0000256" key="1">
    <source>
        <dbReference type="ARBA" id="ARBA00005771"/>
    </source>
</evidence>
<dbReference type="SMR" id="A0A0M4F5Z0"/>
<dbReference type="PANTHER" id="PTHR11783">
    <property type="entry name" value="SULFOTRANSFERASE SULT"/>
    <property type="match status" value="1"/>
</dbReference>
<protein>
    <submittedName>
        <fullName evidence="4">St2</fullName>
    </submittedName>
</protein>
<sequence length="316" mass="37138">MQLTYRELDADIVRRTNAIFPVQDCFVEVLPDQLIIPRKFVELGESIRRLPVYEDDVWMVSYPRTGSTWAQEMVWLLGHKLDYEAAKQPLGMRSPMIELSALFSTDHHQWVAESFGNTVDLVRNLPHPRYARSHLSWQLLPEQFDSVKPKIVYTARNPKDLCVSYYHYCTLLHNITGDFDQFVDLFLSGHTPMGSYWKHVLPFWKRSFDDNVLFIKYEDMIHDLPAVVRRCANFLNVSDLINERSMQRICEHLKFDSMQSNQAINLEKILPQGETKFIRNGKIGDWQNHMTDEMSARFDAWSEDHLRGSGLKFDYE</sequence>
<reference evidence="4 5" key="1">
    <citation type="submission" date="2015-08" db="EMBL/GenBank/DDBJ databases">
        <title>Ancestral chromatin configuration constrains chromatin evolution on differentiating sex chromosomes in Drosophila.</title>
        <authorList>
            <person name="Zhou Q."/>
            <person name="Bachtrog D."/>
        </authorList>
    </citation>
    <scope>NUCLEOTIDE SEQUENCE [LARGE SCALE GENOMIC DNA]</scope>
    <source>
        <tissue evidence="4">Whole larvae</tissue>
    </source>
</reference>
<evidence type="ECO:0000259" key="3">
    <source>
        <dbReference type="Pfam" id="PF00685"/>
    </source>
</evidence>
<organism evidence="4 5">
    <name type="scientific">Drosophila busckii</name>
    <name type="common">Fruit fly</name>
    <dbReference type="NCBI Taxonomy" id="30019"/>
    <lineage>
        <taxon>Eukaryota</taxon>
        <taxon>Metazoa</taxon>
        <taxon>Ecdysozoa</taxon>
        <taxon>Arthropoda</taxon>
        <taxon>Hexapoda</taxon>
        <taxon>Insecta</taxon>
        <taxon>Pterygota</taxon>
        <taxon>Neoptera</taxon>
        <taxon>Endopterygota</taxon>
        <taxon>Diptera</taxon>
        <taxon>Brachycera</taxon>
        <taxon>Muscomorpha</taxon>
        <taxon>Ephydroidea</taxon>
        <taxon>Drosophilidae</taxon>
        <taxon>Drosophila</taxon>
    </lineage>
</organism>
<accession>A0A0M4F5Z0</accession>
<dbReference type="AlphaFoldDB" id="A0A0M4F5Z0"/>
<feature type="domain" description="Sulfotransferase" evidence="3">
    <location>
        <begin position="55"/>
        <end position="310"/>
    </location>
</feature>
<keyword evidence="5" id="KW-1185">Reference proteome</keyword>
<dbReference type="Proteomes" id="UP000494163">
    <property type="component" value="Chromosome 3R"/>
</dbReference>
<evidence type="ECO:0000313" key="5">
    <source>
        <dbReference type="Proteomes" id="UP000494163"/>
    </source>
</evidence>
<dbReference type="GO" id="GO:0008146">
    <property type="term" value="F:sulfotransferase activity"/>
    <property type="evidence" value="ECO:0007669"/>
    <property type="project" value="InterPro"/>
</dbReference>
<dbReference type="STRING" id="30019.A0A0M4F5Z0"/>
<gene>
    <name evidence="4" type="ORF">Dbus_chr3Rg2137</name>
</gene>
<keyword evidence="2" id="KW-0808">Transferase</keyword>
<dbReference type="InterPro" id="IPR027417">
    <property type="entry name" value="P-loop_NTPase"/>
</dbReference>
<dbReference type="Pfam" id="PF00685">
    <property type="entry name" value="Sulfotransfer_1"/>
    <property type="match status" value="1"/>
</dbReference>
<comment type="similarity">
    <text evidence="1">Belongs to the sulfotransferase 1 family.</text>
</comment>
<evidence type="ECO:0000313" key="4">
    <source>
        <dbReference type="EMBL" id="ALC47387.1"/>
    </source>
</evidence>
<dbReference type="InterPro" id="IPR000863">
    <property type="entry name" value="Sulfotransferase_dom"/>
</dbReference>
<dbReference type="SUPFAM" id="SSF52540">
    <property type="entry name" value="P-loop containing nucleoside triphosphate hydrolases"/>
    <property type="match status" value="1"/>
</dbReference>
<proteinExistence type="inferred from homology"/>
<dbReference type="Gene3D" id="3.40.50.300">
    <property type="entry name" value="P-loop containing nucleotide triphosphate hydrolases"/>
    <property type="match status" value="1"/>
</dbReference>
<dbReference type="EMBL" id="CP012526">
    <property type="protein sequence ID" value="ALC47387.1"/>
    <property type="molecule type" value="Genomic_DNA"/>
</dbReference>
<name>A0A0M4F5Z0_DROBS</name>
<dbReference type="OMA" id="LGGHTPM"/>
<dbReference type="OrthoDB" id="205623at2759"/>